<dbReference type="Proteomes" id="UP000199073">
    <property type="component" value="Unassembled WGS sequence"/>
</dbReference>
<gene>
    <name evidence="2" type="ORF">SAMN05660330_04412</name>
</gene>
<evidence type="ECO:0000259" key="1">
    <source>
        <dbReference type="Pfam" id="PF01656"/>
    </source>
</evidence>
<dbReference type="InterPro" id="IPR027417">
    <property type="entry name" value="P-loop_NTPase"/>
</dbReference>
<evidence type="ECO:0000313" key="2">
    <source>
        <dbReference type="EMBL" id="SDP85623.1"/>
    </source>
</evidence>
<dbReference type="CDD" id="cd02042">
    <property type="entry name" value="ParAB_family"/>
    <property type="match status" value="1"/>
</dbReference>
<dbReference type="Pfam" id="PF01656">
    <property type="entry name" value="CbiA"/>
    <property type="match status" value="1"/>
</dbReference>
<evidence type="ECO:0000313" key="3">
    <source>
        <dbReference type="Proteomes" id="UP000199073"/>
    </source>
</evidence>
<organism evidence="2 3">
    <name type="scientific">Desulforhopalus singaporensis</name>
    <dbReference type="NCBI Taxonomy" id="91360"/>
    <lineage>
        <taxon>Bacteria</taxon>
        <taxon>Pseudomonadati</taxon>
        <taxon>Thermodesulfobacteriota</taxon>
        <taxon>Desulfobulbia</taxon>
        <taxon>Desulfobulbales</taxon>
        <taxon>Desulfocapsaceae</taxon>
        <taxon>Desulforhopalus</taxon>
    </lineage>
</organism>
<dbReference type="Gene3D" id="3.40.50.300">
    <property type="entry name" value="P-loop containing nucleotide triphosphate hydrolases"/>
    <property type="match status" value="1"/>
</dbReference>
<sequence length="211" mass="22699">MKTISFVSQKGGVGKSTLALATAYEASKSGLSLKVADMDTQQGTLSDLHRQRLNNGNSSIGSVEIFGTIDDLKKSVAMSNYDFLIIDGTPRASKGTLAAGKISDLIVLPCCSSRADLIPTIKLGHELVKNQIPRGNIVFALSRVTTASEIGDAREFIRESGFKVLDGCVFEKPGYRQAQNDGYALTETKWKSLNNKANIVLESILANLLSE</sequence>
<dbReference type="AlphaFoldDB" id="A0A1H0W4V7"/>
<dbReference type="OrthoDB" id="13869at2"/>
<dbReference type="STRING" id="91360.SAMN05660330_04412"/>
<feature type="domain" description="CobQ/CobB/MinD/ParA nucleotide binding" evidence="1">
    <location>
        <begin position="4"/>
        <end position="86"/>
    </location>
</feature>
<dbReference type="InterPro" id="IPR002586">
    <property type="entry name" value="CobQ/CobB/MinD/ParA_Nub-bd_dom"/>
</dbReference>
<dbReference type="EMBL" id="FNJI01000098">
    <property type="protein sequence ID" value="SDP85623.1"/>
    <property type="molecule type" value="Genomic_DNA"/>
</dbReference>
<dbReference type="RefSeq" id="WP_092226395.1">
    <property type="nucleotide sequence ID" value="NZ_FNJI01000098.1"/>
</dbReference>
<dbReference type="PIRSF" id="PIRSF009320">
    <property type="entry name" value="Nuc_binding_HP_1000"/>
    <property type="match status" value="1"/>
</dbReference>
<dbReference type="SUPFAM" id="SSF52540">
    <property type="entry name" value="P-loop containing nucleoside triphosphate hydrolases"/>
    <property type="match status" value="1"/>
</dbReference>
<dbReference type="PANTHER" id="PTHR13696">
    <property type="entry name" value="P-LOOP CONTAINING NUCLEOSIDE TRIPHOSPHATE HYDROLASE"/>
    <property type="match status" value="1"/>
</dbReference>
<dbReference type="PANTHER" id="PTHR13696:SF96">
    <property type="entry name" value="COBQ_COBB_MIND_PARA NUCLEOTIDE BINDING DOMAIN-CONTAINING PROTEIN"/>
    <property type="match status" value="1"/>
</dbReference>
<proteinExistence type="predicted"/>
<dbReference type="InterPro" id="IPR050678">
    <property type="entry name" value="DNA_Partitioning_ATPase"/>
</dbReference>
<reference evidence="2 3" key="1">
    <citation type="submission" date="2016-10" db="EMBL/GenBank/DDBJ databases">
        <authorList>
            <person name="de Groot N.N."/>
        </authorList>
    </citation>
    <scope>NUCLEOTIDE SEQUENCE [LARGE SCALE GENOMIC DNA]</scope>
    <source>
        <strain evidence="2 3">DSM 12130</strain>
    </source>
</reference>
<protein>
    <submittedName>
        <fullName evidence="2">Chromosome partitioning protein</fullName>
    </submittedName>
</protein>
<accession>A0A1H0W4V7</accession>
<keyword evidence="3" id="KW-1185">Reference proteome</keyword>
<name>A0A1H0W4V7_9BACT</name>